<evidence type="ECO:0000313" key="2">
    <source>
        <dbReference type="EMBL" id="CAE0496274.1"/>
    </source>
</evidence>
<feature type="region of interest" description="Disordered" evidence="1">
    <location>
        <begin position="1"/>
        <end position="44"/>
    </location>
</feature>
<feature type="compositionally biased region" description="Basic and acidic residues" evidence="1">
    <location>
        <begin position="18"/>
        <end position="27"/>
    </location>
</feature>
<feature type="compositionally biased region" description="Basic and acidic residues" evidence="1">
    <location>
        <begin position="353"/>
        <end position="362"/>
    </location>
</feature>
<evidence type="ECO:0000256" key="1">
    <source>
        <dbReference type="SAM" id="MobiDB-lite"/>
    </source>
</evidence>
<feature type="region of interest" description="Disordered" evidence="1">
    <location>
        <begin position="289"/>
        <end position="362"/>
    </location>
</feature>
<accession>A0A7S3QY69</accession>
<feature type="compositionally biased region" description="Polar residues" evidence="1">
    <location>
        <begin position="1"/>
        <end position="12"/>
    </location>
</feature>
<name>A0A7S3QY69_DUNTE</name>
<dbReference type="AlphaFoldDB" id="A0A7S3QY69"/>
<feature type="compositionally biased region" description="Basic and acidic residues" evidence="1">
    <location>
        <begin position="292"/>
        <end position="345"/>
    </location>
</feature>
<dbReference type="EMBL" id="HBIP01019137">
    <property type="protein sequence ID" value="CAE0496274.1"/>
    <property type="molecule type" value="Transcribed_RNA"/>
</dbReference>
<reference evidence="2" key="1">
    <citation type="submission" date="2021-01" db="EMBL/GenBank/DDBJ databases">
        <authorList>
            <person name="Corre E."/>
            <person name="Pelletier E."/>
            <person name="Niang G."/>
            <person name="Scheremetjew M."/>
            <person name="Finn R."/>
            <person name="Kale V."/>
            <person name="Holt S."/>
            <person name="Cochrane G."/>
            <person name="Meng A."/>
            <person name="Brown T."/>
            <person name="Cohen L."/>
        </authorList>
    </citation>
    <scope>NUCLEOTIDE SEQUENCE</scope>
    <source>
        <strain evidence="2">CCMP1320</strain>
    </source>
</reference>
<gene>
    <name evidence="2" type="ORF">DTER00134_LOCUS11347</name>
</gene>
<proteinExistence type="predicted"/>
<sequence length="362" mass="40960">MRTKSQPRPSRNGSEDSLEQHQEEMLKGRSRAAKRGRPDQSQEDVMGIVGMKMRVWWCPTEEESKTDYSGAWWPGAWCQGGLQAIRIYVQGLEDCSKGWTILPGIIHDTPIQEFSRNSNWGRLGMWARLSTLSPLPFTCAVRIMAKGPGTRYMVKYDNGETGSVLAEHLSPYEVPMDFGKEALPLQVTEFCEVFNGSSTDPCAWAACISRTLKNGEYTVRYPFHDTEPEKIPASRIRRLRVLEGDTWKLLRPNQHWRGGEVTSPMELETIDEEELGVYVDLSRVLQQQTHEAVGKGEKENKGDKADNKDKEGKDDKADNKDKESKGEKDKEGEGDSAEKESKADKDEEEDKDTEAPNKKSKQ</sequence>
<organism evidence="2">
    <name type="scientific">Dunaliella tertiolecta</name>
    <name type="common">Green alga</name>
    <dbReference type="NCBI Taxonomy" id="3047"/>
    <lineage>
        <taxon>Eukaryota</taxon>
        <taxon>Viridiplantae</taxon>
        <taxon>Chlorophyta</taxon>
        <taxon>core chlorophytes</taxon>
        <taxon>Chlorophyceae</taxon>
        <taxon>CS clade</taxon>
        <taxon>Chlamydomonadales</taxon>
        <taxon>Dunaliellaceae</taxon>
        <taxon>Dunaliella</taxon>
    </lineage>
</organism>
<protein>
    <submittedName>
        <fullName evidence="2">Uncharacterized protein</fullName>
    </submittedName>
</protein>